<feature type="signal peptide" evidence="2">
    <location>
        <begin position="1"/>
        <end position="20"/>
    </location>
</feature>
<dbReference type="RefSeq" id="WP_307019616.1">
    <property type="nucleotide sequence ID" value="NZ_JAUSUI010000003.1"/>
</dbReference>
<dbReference type="InterPro" id="IPR036423">
    <property type="entry name" value="SOD-like_Cu/Zn_dom_sf"/>
</dbReference>
<dbReference type="Proteomes" id="UP001224682">
    <property type="component" value="Unassembled WGS sequence"/>
</dbReference>
<keyword evidence="5" id="KW-1185">Reference proteome</keyword>
<dbReference type="Pfam" id="PF00080">
    <property type="entry name" value="Sod_Cu"/>
    <property type="match status" value="1"/>
</dbReference>
<keyword evidence="2" id="KW-0732">Signal</keyword>
<evidence type="ECO:0000313" key="5">
    <source>
        <dbReference type="Proteomes" id="UP001224682"/>
    </source>
</evidence>
<evidence type="ECO:0000313" key="4">
    <source>
        <dbReference type="EMBL" id="MDQ0302907.1"/>
    </source>
</evidence>
<dbReference type="SUPFAM" id="SSF49329">
    <property type="entry name" value="Cu,Zn superoxide dismutase-like"/>
    <property type="match status" value="1"/>
</dbReference>
<gene>
    <name evidence="4" type="ORF">J2S75_001935</name>
</gene>
<dbReference type="GO" id="GO:0004784">
    <property type="term" value="F:superoxide dismutase activity"/>
    <property type="evidence" value="ECO:0007669"/>
    <property type="project" value="UniProtKB-EC"/>
</dbReference>
<dbReference type="InterPro" id="IPR001424">
    <property type="entry name" value="SOD_Cu_Zn_dom"/>
</dbReference>
<dbReference type="EMBL" id="JAUSUI010000003">
    <property type="protein sequence ID" value="MDQ0302907.1"/>
    <property type="molecule type" value="Genomic_DNA"/>
</dbReference>
<accession>A0ABU0BAP5</accession>
<evidence type="ECO:0000256" key="2">
    <source>
        <dbReference type="SAM" id="SignalP"/>
    </source>
</evidence>
<dbReference type="PANTHER" id="PTHR10003">
    <property type="entry name" value="SUPEROXIDE DISMUTASE CU-ZN -RELATED"/>
    <property type="match status" value="1"/>
</dbReference>
<comment type="caution">
    <text evidence="4">The sequence shown here is derived from an EMBL/GenBank/DDBJ whole genome shotgun (WGS) entry which is preliminary data.</text>
</comment>
<dbReference type="CDD" id="cd00305">
    <property type="entry name" value="Cu-Zn_Superoxide_Dismutase"/>
    <property type="match status" value="1"/>
</dbReference>
<keyword evidence="4" id="KW-0560">Oxidoreductase</keyword>
<protein>
    <submittedName>
        <fullName evidence="4">Cu-Zn family superoxide dismutase</fullName>
        <ecNumber evidence="4">1.15.1.1</ecNumber>
    </submittedName>
</protein>
<dbReference type="Gene3D" id="2.60.40.200">
    <property type="entry name" value="Superoxide dismutase, copper/zinc binding domain"/>
    <property type="match status" value="1"/>
</dbReference>
<evidence type="ECO:0000259" key="3">
    <source>
        <dbReference type="Pfam" id="PF00080"/>
    </source>
</evidence>
<feature type="chain" id="PRO_5047493313" evidence="2">
    <location>
        <begin position="21"/>
        <end position="180"/>
    </location>
</feature>
<name>A0ABU0BAP5_9HYPH</name>
<reference evidence="4 5" key="1">
    <citation type="submission" date="2023-07" db="EMBL/GenBank/DDBJ databases">
        <title>Genomic Encyclopedia of Type Strains, Phase IV (KMG-IV): sequencing the most valuable type-strain genomes for metagenomic binning, comparative biology and taxonomic classification.</title>
        <authorList>
            <person name="Goeker M."/>
        </authorList>
    </citation>
    <scope>NUCLEOTIDE SEQUENCE [LARGE SCALE GENOMIC DNA]</scope>
    <source>
        <strain evidence="4 5">DSM 2457</strain>
    </source>
</reference>
<dbReference type="PRINTS" id="PR00068">
    <property type="entry name" value="CUZNDISMTASE"/>
</dbReference>
<organism evidence="4 5">
    <name type="scientific">Ancylobacter polymorphus</name>
    <dbReference type="NCBI Taxonomy" id="223390"/>
    <lineage>
        <taxon>Bacteria</taxon>
        <taxon>Pseudomonadati</taxon>
        <taxon>Pseudomonadota</taxon>
        <taxon>Alphaproteobacteria</taxon>
        <taxon>Hyphomicrobiales</taxon>
        <taxon>Xanthobacteraceae</taxon>
        <taxon>Ancylobacter</taxon>
    </lineage>
</organism>
<dbReference type="InterPro" id="IPR024134">
    <property type="entry name" value="SOD_Cu/Zn_/chaperone"/>
</dbReference>
<feature type="domain" description="Superoxide dismutase copper/zinc binding" evidence="3">
    <location>
        <begin position="46"/>
        <end position="177"/>
    </location>
</feature>
<evidence type="ECO:0000256" key="1">
    <source>
        <dbReference type="ARBA" id="ARBA00010457"/>
    </source>
</evidence>
<sequence>MRRSTLAFAAFCAAASPALAQTAGSDVAPENTASASLIDPKGEQLGNATLRQTPHGVLISVELQGIPPGPHGFHIHEIGRCDPADGFESAGGHYNPHGKRHGLLDPDGPHAGDMPNQFVGPNGVLSVQVLNTFVTLEPGPGSLLDSDGSALMIHSGPDDYTSQPGGKAGDRIACGVIERP</sequence>
<comment type="similarity">
    <text evidence="1">Belongs to the Cu-Zn superoxide dismutase family.</text>
</comment>
<proteinExistence type="inferred from homology"/>
<dbReference type="EC" id="1.15.1.1" evidence="4"/>